<reference evidence="1" key="1">
    <citation type="submission" date="2020-07" db="EMBL/GenBank/DDBJ databases">
        <title>Multicomponent nature underlies the extraordinary mechanical properties of spider dragline silk.</title>
        <authorList>
            <person name="Kono N."/>
            <person name="Nakamura H."/>
            <person name="Mori M."/>
            <person name="Yoshida Y."/>
            <person name="Ohtoshi R."/>
            <person name="Malay A.D."/>
            <person name="Moran D.A.P."/>
            <person name="Tomita M."/>
            <person name="Numata K."/>
            <person name="Arakawa K."/>
        </authorList>
    </citation>
    <scope>NUCLEOTIDE SEQUENCE</scope>
</reference>
<evidence type="ECO:0000313" key="1">
    <source>
        <dbReference type="EMBL" id="GFR07856.1"/>
    </source>
</evidence>
<dbReference type="AlphaFoldDB" id="A0A8X6LEH1"/>
<proteinExistence type="predicted"/>
<protein>
    <submittedName>
        <fullName evidence="1">Uncharacterized protein</fullName>
    </submittedName>
</protein>
<dbReference type="EMBL" id="BMAO01026219">
    <property type="protein sequence ID" value="GFR07856.1"/>
    <property type="molecule type" value="Genomic_DNA"/>
</dbReference>
<gene>
    <name evidence="1" type="ORF">TNCT_491061</name>
</gene>
<name>A0A8X6LEH1_TRICU</name>
<keyword evidence="2" id="KW-1185">Reference proteome</keyword>
<organism evidence="1 2">
    <name type="scientific">Trichonephila clavata</name>
    <name type="common">Joro spider</name>
    <name type="synonym">Nephila clavata</name>
    <dbReference type="NCBI Taxonomy" id="2740835"/>
    <lineage>
        <taxon>Eukaryota</taxon>
        <taxon>Metazoa</taxon>
        <taxon>Ecdysozoa</taxon>
        <taxon>Arthropoda</taxon>
        <taxon>Chelicerata</taxon>
        <taxon>Arachnida</taxon>
        <taxon>Araneae</taxon>
        <taxon>Araneomorphae</taxon>
        <taxon>Entelegynae</taxon>
        <taxon>Araneoidea</taxon>
        <taxon>Nephilidae</taxon>
        <taxon>Trichonephila</taxon>
    </lineage>
</organism>
<comment type="caution">
    <text evidence="1">The sequence shown here is derived from an EMBL/GenBank/DDBJ whole genome shotgun (WGS) entry which is preliminary data.</text>
</comment>
<dbReference type="Proteomes" id="UP000887116">
    <property type="component" value="Unassembled WGS sequence"/>
</dbReference>
<evidence type="ECO:0000313" key="2">
    <source>
        <dbReference type="Proteomes" id="UP000887116"/>
    </source>
</evidence>
<accession>A0A8X6LEH1</accession>
<sequence>MHELSSSQDLHWTLFTYIKLQESFESLTDLTCTIPVTQLSLAERYQSPKTFNYRSVTELRFTSIMSSLYEMRWSLSLNEIGLNSCTL</sequence>